<dbReference type="RefSeq" id="WP_144190371.1">
    <property type="nucleotide sequence ID" value="NZ_VMHL01000006.1"/>
</dbReference>
<comment type="caution">
    <text evidence="1">The sequence shown here is derived from an EMBL/GenBank/DDBJ whole genome shotgun (WGS) entry which is preliminary data.</text>
</comment>
<sequence>MANWWYWAAKGTADTANYLADFVDYKTQRGLLKAQEKMYKQNAENALWEGRQNVDKIYREGEQAQGTVVQDFGTSGVDVNNSQTVASSQRTLQKNINDDIFATMYSSAKEANQNLINAQMAKYNAKQLKKGFILGSIGTWANNAANAMSASSVMGGGGA</sequence>
<gene>
    <name evidence="1" type="ORF">FPQ14_11645</name>
</gene>
<reference evidence="1 2" key="1">
    <citation type="submission" date="2019-07" db="EMBL/GenBank/DDBJ databases">
        <title>Gilliamella genomes.</title>
        <authorList>
            <person name="Zheng H."/>
        </authorList>
    </citation>
    <scope>NUCLEOTIDE SEQUENCE [LARGE SCALE GENOMIC DNA]</scope>
    <source>
        <strain evidence="1 2">W8131</strain>
    </source>
</reference>
<evidence type="ECO:0000313" key="2">
    <source>
        <dbReference type="Proteomes" id="UP000319138"/>
    </source>
</evidence>
<dbReference type="EMBL" id="VMHL01000006">
    <property type="protein sequence ID" value="TSJ87989.1"/>
    <property type="molecule type" value="Genomic_DNA"/>
</dbReference>
<name>A0A556RGI3_9GAMM</name>
<accession>A0A556RGI3</accession>
<evidence type="ECO:0000313" key="1">
    <source>
        <dbReference type="EMBL" id="TSJ87989.1"/>
    </source>
</evidence>
<organism evidence="1 2">
    <name type="scientific">Gilliamella apicola</name>
    <dbReference type="NCBI Taxonomy" id="1196095"/>
    <lineage>
        <taxon>Bacteria</taxon>
        <taxon>Pseudomonadati</taxon>
        <taxon>Pseudomonadota</taxon>
        <taxon>Gammaproteobacteria</taxon>
        <taxon>Orbales</taxon>
        <taxon>Orbaceae</taxon>
        <taxon>Gilliamella</taxon>
    </lineage>
</organism>
<protein>
    <submittedName>
        <fullName evidence="1">Uncharacterized protein</fullName>
    </submittedName>
</protein>
<dbReference type="Proteomes" id="UP000319138">
    <property type="component" value="Unassembled WGS sequence"/>
</dbReference>
<dbReference type="AlphaFoldDB" id="A0A556RGI3"/>
<proteinExistence type="predicted"/>